<dbReference type="EMBL" id="GBXM01078388">
    <property type="protein sequence ID" value="JAH30189.1"/>
    <property type="molecule type" value="Transcribed_RNA"/>
</dbReference>
<accession>A0A0E9RM68</accession>
<dbReference type="AlphaFoldDB" id="A0A0E9RM68"/>
<protein>
    <submittedName>
        <fullName evidence="1">Uncharacterized protein</fullName>
    </submittedName>
</protein>
<organism evidence="1">
    <name type="scientific">Anguilla anguilla</name>
    <name type="common">European freshwater eel</name>
    <name type="synonym">Muraena anguilla</name>
    <dbReference type="NCBI Taxonomy" id="7936"/>
    <lineage>
        <taxon>Eukaryota</taxon>
        <taxon>Metazoa</taxon>
        <taxon>Chordata</taxon>
        <taxon>Craniata</taxon>
        <taxon>Vertebrata</taxon>
        <taxon>Euteleostomi</taxon>
        <taxon>Actinopterygii</taxon>
        <taxon>Neopterygii</taxon>
        <taxon>Teleostei</taxon>
        <taxon>Anguilliformes</taxon>
        <taxon>Anguillidae</taxon>
        <taxon>Anguilla</taxon>
    </lineage>
</organism>
<name>A0A0E9RM68_ANGAN</name>
<evidence type="ECO:0000313" key="1">
    <source>
        <dbReference type="EMBL" id="JAH30189.1"/>
    </source>
</evidence>
<reference evidence="1" key="2">
    <citation type="journal article" date="2015" name="Fish Shellfish Immunol.">
        <title>Early steps in the European eel (Anguilla anguilla)-Vibrio vulnificus interaction in the gills: Role of the RtxA13 toxin.</title>
        <authorList>
            <person name="Callol A."/>
            <person name="Pajuelo D."/>
            <person name="Ebbesson L."/>
            <person name="Teles M."/>
            <person name="MacKenzie S."/>
            <person name="Amaro C."/>
        </authorList>
    </citation>
    <scope>NUCLEOTIDE SEQUENCE</scope>
</reference>
<proteinExistence type="predicted"/>
<reference evidence="1" key="1">
    <citation type="submission" date="2014-11" db="EMBL/GenBank/DDBJ databases">
        <authorList>
            <person name="Amaro Gonzalez C."/>
        </authorList>
    </citation>
    <scope>NUCLEOTIDE SEQUENCE</scope>
</reference>
<sequence length="19" mass="2280">MPCTPFWALIPRFITENEN</sequence>